<dbReference type="RefSeq" id="WP_011201419.1">
    <property type="nucleotide sequence ID" value="NZ_CP015031.1"/>
</dbReference>
<name>A0A1G5D934_9PAST</name>
<dbReference type="PROSITE" id="PS51257">
    <property type="entry name" value="PROKAR_LIPOPROTEIN"/>
    <property type="match status" value="1"/>
</dbReference>
<accession>A0A1G5D934</accession>
<organism evidence="3 4">
    <name type="scientific">Basfia succiniciproducens</name>
    <dbReference type="NCBI Taxonomy" id="653940"/>
    <lineage>
        <taxon>Bacteria</taxon>
        <taxon>Pseudomonadati</taxon>
        <taxon>Pseudomonadota</taxon>
        <taxon>Gammaproteobacteria</taxon>
        <taxon>Pasteurellales</taxon>
        <taxon>Pasteurellaceae</taxon>
        <taxon>Basfia</taxon>
    </lineage>
</organism>
<evidence type="ECO:0000256" key="1">
    <source>
        <dbReference type="SAM" id="MobiDB-lite"/>
    </source>
</evidence>
<keyword evidence="4" id="KW-1185">Reference proteome</keyword>
<comment type="caution">
    <text evidence="3">The sequence shown here is derived from an EMBL/GenBank/DDBJ whole genome shotgun (WGS) entry which is preliminary data.</text>
</comment>
<sequence>MKKIVLLLAVITTLTACSSADTPTPRDENQLADGIMIPVEGTGAIAGGSFMPEIEQQSMPDSMK</sequence>
<feature type="compositionally biased region" description="Polar residues" evidence="1">
    <location>
        <begin position="55"/>
        <end position="64"/>
    </location>
</feature>
<gene>
    <name evidence="3" type="ORF">SAMN02910354_01526</name>
</gene>
<keyword evidence="2" id="KW-0732">Signal</keyword>
<evidence type="ECO:0000313" key="4">
    <source>
        <dbReference type="Proteomes" id="UP000199588"/>
    </source>
</evidence>
<proteinExistence type="predicted"/>
<evidence type="ECO:0000256" key="2">
    <source>
        <dbReference type="SAM" id="SignalP"/>
    </source>
</evidence>
<dbReference type="Proteomes" id="UP000199588">
    <property type="component" value="Unassembled WGS sequence"/>
</dbReference>
<evidence type="ECO:0000313" key="3">
    <source>
        <dbReference type="EMBL" id="SCY11349.1"/>
    </source>
</evidence>
<evidence type="ECO:0008006" key="5">
    <source>
        <dbReference type="Google" id="ProtNLM"/>
    </source>
</evidence>
<feature type="region of interest" description="Disordered" evidence="1">
    <location>
        <begin position="44"/>
        <end position="64"/>
    </location>
</feature>
<feature type="signal peptide" evidence="2">
    <location>
        <begin position="1"/>
        <end position="20"/>
    </location>
</feature>
<reference evidence="3 4" key="1">
    <citation type="submission" date="2016-10" db="EMBL/GenBank/DDBJ databases">
        <authorList>
            <person name="Varghese N."/>
            <person name="Submissions S."/>
        </authorList>
    </citation>
    <scope>NUCLEOTIDE SEQUENCE [LARGE SCALE GENOMIC DNA]</scope>
    <source>
        <strain evidence="3 4">DSM 22022</strain>
    </source>
</reference>
<feature type="chain" id="PRO_5046452548" description="Lipoprotein" evidence="2">
    <location>
        <begin position="21"/>
        <end position="64"/>
    </location>
</feature>
<protein>
    <recommendedName>
        <fullName evidence="5">Lipoprotein</fullName>
    </recommendedName>
</protein>
<dbReference type="EMBL" id="FMUQ01000011">
    <property type="protein sequence ID" value="SCY11349.1"/>
    <property type="molecule type" value="Genomic_DNA"/>
</dbReference>